<keyword evidence="2" id="KW-1185">Reference proteome</keyword>
<accession>A0ABP8W7I2</accession>
<sequence length="66" mass="6838">MGAAAEAMMSVLSAEALVLPDDDEHAARVTASPRAAAARRLRRTVRTDGAFLIAAGRAIFGMGVLL</sequence>
<comment type="caution">
    <text evidence="1">The sequence shown here is derived from an EMBL/GenBank/DDBJ whole genome shotgun (WGS) entry which is preliminary data.</text>
</comment>
<dbReference type="EMBL" id="BAABLM010000005">
    <property type="protein sequence ID" value="GAA4680846.1"/>
    <property type="molecule type" value="Genomic_DNA"/>
</dbReference>
<organism evidence="1 2">
    <name type="scientific">Frondihabitans cladoniiphilus</name>
    <dbReference type="NCBI Taxonomy" id="715785"/>
    <lineage>
        <taxon>Bacteria</taxon>
        <taxon>Bacillati</taxon>
        <taxon>Actinomycetota</taxon>
        <taxon>Actinomycetes</taxon>
        <taxon>Micrococcales</taxon>
        <taxon>Microbacteriaceae</taxon>
        <taxon>Frondihabitans</taxon>
    </lineage>
</organism>
<protein>
    <submittedName>
        <fullName evidence="1">Uncharacterized protein</fullName>
    </submittedName>
</protein>
<gene>
    <name evidence="1" type="ORF">GCM10025780_27700</name>
</gene>
<evidence type="ECO:0000313" key="1">
    <source>
        <dbReference type="EMBL" id="GAA4680846.1"/>
    </source>
</evidence>
<proteinExistence type="predicted"/>
<reference evidence="2" key="1">
    <citation type="journal article" date="2019" name="Int. J. Syst. Evol. Microbiol.">
        <title>The Global Catalogue of Microorganisms (GCM) 10K type strain sequencing project: providing services to taxonomists for standard genome sequencing and annotation.</title>
        <authorList>
            <consortium name="The Broad Institute Genomics Platform"/>
            <consortium name="The Broad Institute Genome Sequencing Center for Infectious Disease"/>
            <person name="Wu L."/>
            <person name="Ma J."/>
        </authorList>
    </citation>
    <scope>NUCLEOTIDE SEQUENCE [LARGE SCALE GENOMIC DNA]</scope>
    <source>
        <strain evidence="2">JCM 18956</strain>
    </source>
</reference>
<name>A0ABP8W7I2_9MICO</name>
<evidence type="ECO:0000313" key="2">
    <source>
        <dbReference type="Proteomes" id="UP001501295"/>
    </source>
</evidence>
<dbReference type="Proteomes" id="UP001501295">
    <property type="component" value="Unassembled WGS sequence"/>
</dbReference>